<dbReference type="InterPro" id="IPR049447">
    <property type="entry name" value="A9CJY8-like_N"/>
</dbReference>
<evidence type="ECO:0000259" key="1">
    <source>
        <dbReference type="Pfam" id="PF13840"/>
    </source>
</evidence>
<feature type="domain" description="CASTOR ACT" evidence="1">
    <location>
        <begin position="58"/>
        <end position="119"/>
    </location>
</feature>
<dbReference type="InterPro" id="IPR027795">
    <property type="entry name" value="CASTOR_ACT_dom"/>
</dbReference>
<comment type="caution">
    <text evidence="3">The sequence shown here is derived from an EMBL/GenBank/DDBJ whole genome shotgun (WGS) entry which is preliminary data.</text>
</comment>
<dbReference type="Pfam" id="PF21631">
    <property type="entry name" value="A9CJY8-like_N"/>
    <property type="match status" value="1"/>
</dbReference>
<keyword evidence="4" id="KW-1185">Reference proteome</keyword>
<protein>
    <submittedName>
        <fullName evidence="3">ACT domain-containing protein</fullName>
    </submittedName>
</protein>
<dbReference type="PIRSF" id="PIRSF008459">
    <property type="entry name" value="UCP008459"/>
    <property type="match status" value="1"/>
</dbReference>
<dbReference type="InterPro" id="IPR051719">
    <property type="entry name" value="CASTOR_mTORC1"/>
</dbReference>
<feature type="domain" description="A9CJY8-like N-terminal" evidence="2">
    <location>
        <begin position="10"/>
        <end position="53"/>
    </location>
</feature>
<reference evidence="3 4" key="1">
    <citation type="submission" date="2023-06" db="EMBL/GenBank/DDBJ databases">
        <title>Aquibacillus rhizosphaerae LR5S19.</title>
        <authorList>
            <person name="Sun J.-Q."/>
        </authorList>
    </citation>
    <scope>NUCLEOTIDE SEQUENCE [LARGE SCALE GENOMIC DNA]</scope>
    <source>
        <strain evidence="3 4">LR5S19</strain>
    </source>
</reference>
<evidence type="ECO:0000313" key="3">
    <source>
        <dbReference type="EMBL" id="MDL4842560.1"/>
    </source>
</evidence>
<dbReference type="InterPro" id="IPR016540">
    <property type="entry name" value="UCP008459"/>
</dbReference>
<dbReference type="SUPFAM" id="SSF55021">
    <property type="entry name" value="ACT-like"/>
    <property type="match status" value="2"/>
</dbReference>
<proteinExistence type="predicted"/>
<evidence type="ECO:0000259" key="2">
    <source>
        <dbReference type="Pfam" id="PF21631"/>
    </source>
</evidence>
<dbReference type="Gene3D" id="3.30.2130.10">
    <property type="entry name" value="VC0802-like"/>
    <property type="match status" value="1"/>
</dbReference>
<dbReference type="PANTHER" id="PTHR31131:SF6">
    <property type="entry name" value="CASTOR ACT DOMAIN-CONTAINING PROTEIN"/>
    <property type="match status" value="1"/>
</dbReference>
<evidence type="ECO:0000313" key="4">
    <source>
        <dbReference type="Proteomes" id="UP001235343"/>
    </source>
</evidence>
<organism evidence="3 4">
    <name type="scientific">Aquibacillus rhizosphaerae</name>
    <dbReference type="NCBI Taxonomy" id="3051431"/>
    <lineage>
        <taxon>Bacteria</taxon>
        <taxon>Bacillati</taxon>
        <taxon>Bacillota</taxon>
        <taxon>Bacilli</taxon>
        <taxon>Bacillales</taxon>
        <taxon>Bacillaceae</taxon>
        <taxon>Aquibacillus</taxon>
    </lineage>
</organism>
<dbReference type="InterPro" id="IPR045865">
    <property type="entry name" value="ACT-like_dom_sf"/>
</dbReference>
<dbReference type="Pfam" id="PF13840">
    <property type="entry name" value="ACT_7"/>
    <property type="match status" value="1"/>
</dbReference>
<dbReference type="EMBL" id="JASTZU010000059">
    <property type="protein sequence ID" value="MDL4842560.1"/>
    <property type="molecule type" value="Genomic_DNA"/>
</dbReference>
<dbReference type="PANTHER" id="PTHR31131">
    <property type="entry name" value="CHROMOSOME 1, WHOLE GENOME SHOTGUN SEQUENCE"/>
    <property type="match status" value="1"/>
</dbReference>
<sequence>MKLTVLSEKLSVLKLNPALSLPTWVYENKQFLSITYTEEELSIVCKESTIPENIDATIENGWSCIKVVGELDFSLTGVLANLANTLATAKVSIFALSTYNTDYLLVKTEKLQHAIKALETAGYEIV</sequence>
<accession>A0ABT7LD90</accession>
<dbReference type="RefSeq" id="WP_285933852.1">
    <property type="nucleotide sequence ID" value="NZ_JASTZU010000059.1"/>
</dbReference>
<gene>
    <name evidence="3" type="ORF">QQS35_19170</name>
</gene>
<dbReference type="Proteomes" id="UP001235343">
    <property type="component" value="Unassembled WGS sequence"/>
</dbReference>
<name>A0ABT7LD90_9BACI</name>